<dbReference type="OMA" id="THINMAF"/>
<dbReference type="FunFam" id="1.10.510.10:FF:000095">
    <property type="entry name" value="protein STRUBBELIG-RECEPTOR FAMILY 8"/>
    <property type="match status" value="1"/>
</dbReference>
<dbReference type="InterPro" id="IPR011009">
    <property type="entry name" value="Kinase-like_dom_sf"/>
</dbReference>
<keyword evidence="4 10" id="KW-0732">Signal</keyword>
<evidence type="ECO:0000313" key="13">
    <source>
        <dbReference type="Proteomes" id="UP000316621"/>
    </source>
</evidence>
<evidence type="ECO:0000256" key="3">
    <source>
        <dbReference type="ARBA" id="ARBA00022692"/>
    </source>
</evidence>
<protein>
    <recommendedName>
        <fullName evidence="11">Protein kinase domain-containing protein</fullName>
    </recommendedName>
</protein>
<evidence type="ECO:0000256" key="2">
    <source>
        <dbReference type="ARBA" id="ARBA00022614"/>
    </source>
</evidence>
<dbReference type="GO" id="GO:0005524">
    <property type="term" value="F:ATP binding"/>
    <property type="evidence" value="ECO:0007669"/>
    <property type="project" value="InterPro"/>
</dbReference>
<dbReference type="PANTHER" id="PTHR48007:SF56">
    <property type="entry name" value="LOW QUALITY PROTEIN: PROTEIN STRUBBELIG-RECEPTOR FAMILY 2"/>
    <property type="match status" value="1"/>
</dbReference>
<dbReference type="EMBL" id="CM010723">
    <property type="protein sequence ID" value="RZC77505.1"/>
    <property type="molecule type" value="Genomic_DNA"/>
</dbReference>
<dbReference type="Pfam" id="PF13855">
    <property type="entry name" value="LRR_8"/>
    <property type="match status" value="1"/>
</dbReference>
<organism evidence="12 13">
    <name type="scientific">Papaver somniferum</name>
    <name type="common">Opium poppy</name>
    <dbReference type="NCBI Taxonomy" id="3469"/>
    <lineage>
        <taxon>Eukaryota</taxon>
        <taxon>Viridiplantae</taxon>
        <taxon>Streptophyta</taxon>
        <taxon>Embryophyta</taxon>
        <taxon>Tracheophyta</taxon>
        <taxon>Spermatophyta</taxon>
        <taxon>Magnoliopsida</taxon>
        <taxon>Ranunculales</taxon>
        <taxon>Papaveraceae</taxon>
        <taxon>Papaveroideae</taxon>
        <taxon>Papaver</taxon>
    </lineage>
</organism>
<dbReference type="SUPFAM" id="SSF52058">
    <property type="entry name" value="L domain-like"/>
    <property type="match status" value="1"/>
</dbReference>
<keyword evidence="2" id="KW-0433">Leucine-rich repeat</keyword>
<evidence type="ECO:0000256" key="4">
    <source>
        <dbReference type="ARBA" id="ARBA00022729"/>
    </source>
</evidence>
<dbReference type="InterPro" id="IPR001611">
    <property type="entry name" value="Leu-rich_rpt"/>
</dbReference>
<dbReference type="Gene3D" id="1.10.510.10">
    <property type="entry name" value="Transferase(Phosphotransferase) domain 1"/>
    <property type="match status" value="1"/>
</dbReference>
<evidence type="ECO:0000256" key="10">
    <source>
        <dbReference type="SAM" id="SignalP"/>
    </source>
</evidence>
<keyword evidence="3 9" id="KW-0812">Transmembrane</keyword>
<evidence type="ECO:0000313" key="12">
    <source>
        <dbReference type="EMBL" id="RZC77505.1"/>
    </source>
</evidence>
<keyword evidence="5" id="KW-0677">Repeat</keyword>
<dbReference type="Gene3D" id="3.30.200.20">
    <property type="entry name" value="Phosphorylase Kinase, domain 1"/>
    <property type="match status" value="1"/>
</dbReference>
<gene>
    <name evidence="12" type="ORF">C5167_001659</name>
</gene>
<evidence type="ECO:0000256" key="1">
    <source>
        <dbReference type="ARBA" id="ARBA00004370"/>
    </source>
</evidence>
<dbReference type="GO" id="GO:0004672">
    <property type="term" value="F:protein kinase activity"/>
    <property type="evidence" value="ECO:0007669"/>
    <property type="project" value="InterPro"/>
</dbReference>
<keyword evidence="6 9" id="KW-1133">Transmembrane helix</keyword>
<dbReference type="InterPro" id="IPR032675">
    <property type="entry name" value="LRR_dom_sf"/>
</dbReference>
<feature type="chain" id="PRO_5021195066" description="Protein kinase domain-containing protein" evidence="10">
    <location>
        <begin position="29"/>
        <end position="753"/>
    </location>
</feature>
<dbReference type="Pfam" id="PF00069">
    <property type="entry name" value="Pkinase"/>
    <property type="match status" value="1"/>
</dbReference>
<dbReference type="PROSITE" id="PS50011">
    <property type="entry name" value="PROTEIN_KINASE_DOM"/>
    <property type="match status" value="1"/>
</dbReference>
<dbReference type="PANTHER" id="PTHR48007">
    <property type="entry name" value="LEUCINE-RICH REPEAT RECEPTOR-LIKE PROTEIN KINASE PXC1"/>
    <property type="match status" value="1"/>
</dbReference>
<dbReference type="Gene3D" id="3.80.10.10">
    <property type="entry name" value="Ribonuclease Inhibitor"/>
    <property type="match status" value="2"/>
</dbReference>
<name>A0A4Y7KZY6_PAPSO</name>
<evidence type="ECO:0000256" key="7">
    <source>
        <dbReference type="ARBA" id="ARBA00023136"/>
    </source>
</evidence>
<dbReference type="FunFam" id="3.30.200.20:FF:000125">
    <property type="entry name" value="Protein STRUBBELIG-RECEPTOR FAMILY 8"/>
    <property type="match status" value="1"/>
</dbReference>
<dbReference type="Gramene" id="RZC77505">
    <property type="protein sequence ID" value="RZC77505"/>
    <property type="gene ID" value="C5167_001659"/>
</dbReference>
<feature type="signal peptide" evidence="10">
    <location>
        <begin position="1"/>
        <end position="28"/>
    </location>
</feature>
<dbReference type="AlphaFoldDB" id="A0A4Y7KZY6"/>
<dbReference type="GO" id="GO:0016020">
    <property type="term" value="C:membrane"/>
    <property type="evidence" value="ECO:0007669"/>
    <property type="project" value="UniProtKB-SubCell"/>
</dbReference>
<dbReference type="InterPro" id="IPR000719">
    <property type="entry name" value="Prot_kinase_dom"/>
</dbReference>
<dbReference type="FunFam" id="3.80.10.10:FF:000062">
    <property type="entry name" value="protein STRUBBELIG-RECEPTOR FAMILY 3"/>
    <property type="match status" value="1"/>
</dbReference>
<accession>A0A4Y7KZY6</accession>
<comment type="subcellular location">
    <subcellularLocation>
        <location evidence="1">Membrane</location>
    </subcellularLocation>
</comment>
<dbReference type="SUPFAM" id="SSF56112">
    <property type="entry name" value="Protein kinase-like (PK-like)"/>
    <property type="match status" value="1"/>
</dbReference>
<keyword evidence="8" id="KW-0675">Receptor</keyword>
<evidence type="ECO:0000256" key="8">
    <source>
        <dbReference type="ARBA" id="ARBA00023170"/>
    </source>
</evidence>
<dbReference type="Pfam" id="PF00560">
    <property type="entry name" value="LRR_1"/>
    <property type="match status" value="3"/>
</dbReference>
<evidence type="ECO:0000256" key="9">
    <source>
        <dbReference type="SAM" id="Phobius"/>
    </source>
</evidence>
<proteinExistence type="predicted"/>
<dbReference type="Pfam" id="PF08263">
    <property type="entry name" value="LRRNT_2"/>
    <property type="match status" value="1"/>
</dbReference>
<reference evidence="12 13" key="1">
    <citation type="journal article" date="2018" name="Science">
        <title>The opium poppy genome and morphinan production.</title>
        <authorList>
            <person name="Guo L."/>
            <person name="Winzer T."/>
            <person name="Yang X."/>
            <person name="Li Y."/>
            <person name="Ning Z."/>
            <person name="He Z."/>
            <person name="Teodor R."/>
            <person name="Lu Y."/>
            <person name="Bowser T.A."/>
            <person name="Graham I.A."/>
            <person name="Ye K."/>
        </authorList>
    </citation>
    <scope>NUCLEOTIDE SEQUENCE [LARGE SCALE GENOMIC DNA]</scope>
    <source>
        <strain evidence="13">cv. HN1</strain>
        <tissue evidence="12">Leaves</tissue>
    </source>
</reference>
<evidence type="ECO:0000256" key="6">
    <source>
        <dbReference type="ARBA" id="ARBA00022989"/>
    </source>
</evidence>
<sequence length="753" mass="83322">MLKMDKHYLWVLLVTILFSTILIFQASALTDPSDVTILQDLYKSLNQPPQLDGWKLNGGDPCEESWKGISCSGSSVMFIKINGLELNGSLGGNLFSLFNLKQLDVSFNHIEGEIPSSLPPNATHIDLSFNNFNQNIPFSLTSMKYLRHLNLSHNSLSGPVGNVFMGLPNLKQMYSLLTLSFWDLSYNNFTGDLPSSFGSLTNLTGLFLQNNQFTGSVVFLAYLPLTDLDIRNNHFSGVIPKQFENIPNLWISENAFQIGADYPPWSFPTDTIPTDQNVENFPKAQSNAIQNYPAPREGKQKQKKLTPGAIAFTVGGVALVATCAAALLAIQIKRSHLRKLENLENNHNGYHTPVSTATVIESSFADSEEHLSLMMVASPPVARLRRAASVHFNQTEDFKRRRQSRNQPVAKTYTLSELQLATNSFCKDNLLGEGSVGSVYKAQFTDGQIFAARVVDTVALSLHEEEHFFNIIQNVARLRHPNIVTLTGYCIENGKHILVYEYVKNWSLENELHYNDQHRLPWHVRLNIALGIARALDYLHSTSSPPVAHNNLKAANVLLDDEFMPRLCDSGLAVLKPFTGNNTKLKANNGPGRVDNPKGDIFAFGVILLELLTGRKPFDSTRTKREQYLVRWASYRMHKYEDLVEMVDSRIVCDLSSKVLSQFADIVTLCIQPEAGFRATMSEIVESLACLVGRNLDDAESVIAGGGIGSVSGSVAGGYDGGGVDDYALPEISYHTTYTGFLSSPVPSYVSAV</sequence>
<keyword evidence="13" id="KW-1185">Reference proteome</keyword>
<dbReference type="Proteomes" id="UP000316621">
    <property type="component" value="Chromosome 9"/>
</dbReference>
<dbReference type="InterPro" id="IPR013210">
    <property type="entry name" value="LRR_N_plant-typ"/>
</dbReference>
<feature type="transmembrane region" description="Helical" evidence="9">
    <location>
        <begin position="309"/>
        <end position="330"/>
    </location>
</feature>
<evidence type="ECO:0000259" key="11">
    <source>
        <dbReference type="PROSITE" id="PS50011"/>
    </source>
</evidence>
<keyword evidence="7 9" id="KW-0472">Membrane</keyword>
<dbReference type="InterPro" id="IPR046959">
    <property type="entry name" value="PRK1-6/SRF4-like"/>
</dbReference>
<feature type="domain" description="Protein kinase" evidence="11">
    <location>
        <begin position="425"/>
        <end position="691"/>
    </location>
</feature>
<evidence type="ECO:0000256" key="5">
    <source>
        <dbReference type="ARBA" id="ARBA00022737"/>
    </source>
</evidence>